<dbReference type="EMBL" id="MBTA01000023">
    <property type="protein sequence ID" value="RKD16287.1"/>
    <property type="molecule type" value="Genomic_DNA"/>
</dbReference>
<dbReference type="RefSeq" id="WP_120181788.1">
    <property type="nucleotide sequence ID" value="NZ_MBTA01000023.1"/>
</dbReference>
<name>A0A419S613_9SPHI</name>
<organism evidence="1 2">
    <name type="scientific">Pelobium manganitolerans</name>
    <dbReference type="NCBI Taxonomy" id="1842495"/>
    <lineage>
        <taxon>Bacteria</taxon>
        <taxon>Pseudomonadati</taxon>
        <taxon>Bacteroidota</taxon>
        <taxon>Sphingobacteriia</taxon>
        <taxon>Sphingobacteriales</taxon>
        <taxon>Sphingobacteriaceae</taxon>
        <taxon>Pelobium</taxon>
    </lineage>
</organism>
<keyword evidence="2" id="KW-1185">Reference proteome</keyword>
<evidence type="ECO:0008006" key="3">
    <source>
        <dbReference type="Google" id="ProtNLM"/>
    </source>
</evidence>
<proteinExistence type="predicted"/>
<dbReference type="OrthoDB" id="1523452at2"/>
<accession>A0A419S613</accession>
<gene>
    <name evidence="1" type="ORF">BCY91_05295</name>
</gene>
<dbReference type="AlphaFoldDB" id="A0A419S613"/>
<comment type="caution">
    <text evidence="1">The sequence shown here is derived from an EMBL/GenBank/DDBJ whole genome shotgun (WGS) entry which is preliminary data.</text>
</comment>
<dbReference type="Pfam" id="PF08889">
    <property type="entry name" value="WbqC"/>
    <property type="match status" value="1"/>
</dbReference>
<protein>
    <recommendedName>
        <fullName evidence="3">WbqC-like protein</fullName>
    </recommendedName>
</protein>
<evidence type="ECO:0000313" key="1">
    <source>
        <dbReference type="EMBL" id="RKD16287.1"/>
    </source>
</evidence>
<dbReference type="InterPro" id="IPR014985">
    <property type="entry name" value="WbqC"/>
</dbReference>
<reference evidence="1 2" key="1">
    <citation type="submission" date="2016-07" db="EMBL/GenBank/DDBJ databases">
        <title>Genome of Pelobium manganitolerans.</title>
        <authorList>
            <person name="Wu S."/>
            <person name="Wang G."/>
        </authorList>
    </citation>
    <scope>NUCLEOTIDE SEQUENCE [LARGE SCALE GENOMIC DNA]</scope>
    <source>
        <strain evidence="1 2">YS-25</strain>
    </source>
</reference>
<sequence length="203" mass="24515">MENGAVFPLFYLPNVEFFKTLREQNKEQLFIEKQEHYPKQSSRNRTTIAGPNGKLQLTVPVQKGSNTHTAYKDVKISYADDWQRIHWLSLGTSYRSSAYFEFYEDDFRPFYEKKFNYLFDYNLELFHLLLKLLKMPLNFDFTDDYQKTYTDKNDFRESLNWKNQSSYQHKTYYQVFQDKYGYQNNLSVVDLLFSQGPQASRFF</sequence>
<evidence type="ECO:0000313" key="2">
    <source>
        <dbReference type="Proteomes" id="UP000283433"/>
    </source>
</evidence>
<dbReference type="Proteomes" id="UP000283433">
    <property type="component" value="Unassembled WGS sequence"/>
</dbReference>